<comment type="caution">
    <text evidence="1">The sequence shown here is derived from an EMBL/GenBank/DDBJ whole genome shotgun (WGS) entry which is preliminary data.</text>
</comment>
<dbReference type="EMBL" id="BGZK01001458">
    <property type="protein sequence ID" value="GBP80357.1"/>
    <property type="molecule type" value="Genomic_DNA"/>
</dbReference>
<evidence type="ECO:0000313" key="2">
    <source>
        <dbReference type="Proteomes" id="UP000299102"/>
    </source>
</evidence>
<evidence type="ECO:0000313" key="1">
    <source>
        <dbReference type="EMBL" id="GBP80357.1"/>
    </source>
</evidence>
<proteinExistence type="predicted"/>
<name>A0A4C1Z170_EUMVA</name>
<dbReference type="AlphaFoldDB" id="A0A4C1Z170"/>
<dbReference type="Proteomes" id="UP000299102">
    <property type="component" value="Unassembled WGS sequence"/>
</dbReference>
<keyword evidence="2" id="KW-1185">Reference proteome</keyword>
<organism evidence="1 2">
    <name type="scientific">Eumeta variegata</name>
    <name type="common">Bagworm moth</name>
    <name type="synonym">Eumeta japonica</name>
    <dbReference type="NCBI Taxonomy" id="151549"/>
    <lineage>
        <taxon>Eukaryota</taxon>
        <taxon>Metazoa</taxon>
        <taxon>Ecdysozoa</taxon>
        <taxon>Arthropoda</taxon>
        <taxon>Hexapoda</taxon>
        <taxon>Insecta</taxon>
        <taxon>Pterygota</taxon>
        <taxon>Neoptera</taxon>
        <taxon>Endopterygota</taxon>
        <taxon>Lepidoptera</taxon>
        <taxon>Glossata</taxon>
        <taxon>Ditrysia</taxon>
        <taxon>Tineoidea</taxon>
        <taxon>Psychidae</taxon>
        <taxon>Oiketicinae</taxon>
        <taxon>Eumeta</taxon>
    </lineage>
</organism>
<protein>
    <submittedName>
        <fullName evidence="1">Uncharacterized protein</fullName>
    </submittedName>
</protein>
<reference evidence="1 2" key="1">
    <citation type="journal article" date="2019" name="Commun. Biol.">
        <title>The bagworm genome reveals a unique fibroin gene that provides high tensile strength.</title>
        <authorList>
            <person name="Kono N."/>
            <person name="Nakamura H."/>
            <person name="Ohtoshi R."/>
            <person name="Tomita M."/>
            <person name="Numata K."/>
            <person name="Arakawa K."/>
        </authorList>
    </citation>
    <scope>NUCLEOTIDE SEQUENCE [LARGE SCALE GENOMIC DNA]</scope>
</reference>
<sequence length="107" mass="11947">MTALLAQILTGHGGFAQYLYRLKLKNSPYCACAPDEVQNVLHVLKECLFFVKELVETETGTGVKIVRQGFPNLVNDDKNIAIFSKFCEGVTRRCNIKNSSTVYTAKD</sequence>
<gene>
    <name evidence="1" type="ORF">EVAR_54745_1</name>
</gene>
<accession>A0A4C1Z170</accession>
<dbReference type="OrthoDB" id="411823at2759"/>